<evidence type="ECO:0000313" key="3">
    <source>
        <dbReference type="EMBL" id="GAB1302129.1"/>
    </source>
</evidence>
<organism evidence="3 4">
    <name type="scientific">Apodemus speciosus</name>
    <name type="common">Large Japanese field mouse</name>
    <dbReference type="NCBI Taxonomy" id="105296"/>
    <lineage>
        <taxon>Eukaryota</taxon>
        <taxon>Metazoa</taxon>
        <taxon>Chordata</taxon>
        <taxon>Craniata</taxon>
        <taxon>Vertebrata</taxon>
        <taxon>Euteleostomi</taxon>
        <taxon>Mammalia</taxon>
        <taxon>Eutheria</taxon>
        <taxon>Euarchontoglires</taxon>
        <taxon>Glires</taxon>
        <taxon>Rodentia</taxon>
        <taxon>Myomorpha</taxon>
        <taxon>Muroidea</taxon>
        <taxon>Muridae</taxon>
        <taxon>Murinae</taxon>
        <taxon>Apodemus</taxon>
    </lineage>
</organism>
<dbReference type="InterPro" id="IPR035959">
    <property type="entry name" value="RutC-like_sf"/>
</dbReference>
<protein>
    <submittedName>
        <fullName evidence="3">Spindlin interactor and repressor of chromatin-binding protein</fullName>
    </submittedName>
</protein>
<reference evidence="3 4" key="1">
    <citation type="submission" date="2024-08" db="EMBL/GenBank/DDBJ databases">
        <title>The draft genome of Apodemus speciosus.</title>
        <authorList>
            <person name="Nabeshima K."/>
            <person name="Suzuki S."/>
            <person name="Onuma M."/>
        </authorList>
    </citation>
    <scope>NUCLEOTIDE SEQUENCE [LARGE SCALE GENOMIC DNA]</scope>
    <source>
        <strain evidence="3">IB14-021</strain>
    </source>
</reference>
<evidence type="ECO:0000313" key="4">
    <source>
        <dbReference type="Proteomes" id="UP001623349"/>
    </source>
</evidence>
<feature type="region of interest" description="Disordered" evidence="1">
    <location>
        <begin position="166"/>
        <end position="187"/>
    </location>
</feature>
<dbReference type="PANTHER" id="PTHR34589">
    <property type="entry name" value="SIMILAR TO RIKEN CDNA 2700081O15"/>
    <property type="match status" value="1"/>
</dbReference>
<feature type="region of interest" description="Disordered" evidence="1">
    <location>
        <begin position="220"/>
        <end position="272"/>
    </location>
</feature>
<dbReference type="EMBL" id="BAAFST010000019">
    <property type="protein sequence ID" value="GAB1302129.1"/>
    <property type="molecule type" value="Genomic_DNA"/>
</dbReference>
<feature type="region of interest" description="Disordered" evidence="1">
    <location>
        <begin position="303"/>
        <end position="330"/>
    </location>
</feature>
<dbReference type="InterPro" id="IPR052675">
    <property type="entry name" value="ZnF_transloc-Spindlin_int"/>
</dbReference>
<dbReference type="InterPro" id="IPR040647">
    <property type="entry name" value="SPIN-DOC_Znf-C2H2"/>
</dbReference>
<gene>
    <name evidence="3" type="ORF">APTSU1_001736700</name>
</gene>
<sequence length="451" mass="48396">MALRAEGAAALDCFEVTLKCEDGEDDEEAVVVAVIPRPEPMLRGRGATRPLGPRLVARKPITQQEKTPPPRPNLLEAGVEGCEELKQQVSWEQEFLVGNSPGGSGRALCMVCGAEIRSPSADTARAHILEQHPHTLDLSPSEKSNILEAWGEGVALLQDIQAGQPALPSLESGQDGQPDPISSPDPARMPAEIVVLLDSEDNPSLPKRLRPRGLRPLELPVAPVIEQGSKRPRGQRWKESPEDEPARKKRSRHMTKHLDPDPDPPSPESPTEAFAAPAEVRHFTDGTFPPGFVLQLFSHTQLRAADSKGSPQDGRAAEGLPRPPSPSADRVSLCSPGCPGTHSVDQPGLQLRNLLVSASQVLGLKTCTTTTRQKIYFYNQGLQEGRISMSSIIRKVISTTKAPAAIGAYSQAVLVDRTIYVSGQVGMDPSSGQLVPGGVVEEAKQALKNLA</sequence>
<feature type="compositionally biased region" description="Basic and acidic residues" evidence="1">
    <location>
        <begin position="236"/>
        <end position="246"/>
    </location>
</feature>
<proteinExistence type="predicted"/>
<comment type="caution">
    <text evidence="3">The sequence shown here is derived from an EMBL/GenBank/DDBJ whole genome shotgun (WGS) entry which is preliminary data.</text>
</comment>
<dbReference type="Gene3D" id="3.30.1330.40">
    <property type="entry name" value="RutC-like"/>
    <property type="match status" value="1"/>
</dbReference>
<dbReference type="Pfam" id="PF18658">
    <property type="entry name" value="zf-C2H2_12"/>
    <property type="match status" value="1"/>
</dbReference>
<dbReference type="SUPFAM" id="SSF55298">
    <property type="entry name" value="YjgF-like"/>
    <property type="match status" value="1"/>
</dbReference>
<evidence type="ECO:0000256" key="1">
    <source>
        <dbReference type="SAM" id="MobiDB-lite"/>
    </source>
</evidence>
<dbReference type="Pfam" id="PF01042">
    <property type="entry name" value="Ribonuc_L-PSP"/>
    <property type="match status" value="1"/>
</dbReference>
<evidence type="ECO:0000259" key="2">
    <source>
        <dbReference type="Pfam" id="PF18658"/>
    </source>
</evidence>
<name>A0ABQ0FSB5_APOSI</name>
<accession>A0ABQ0FSB5</accession>
<keyword evidence="4" id="KW-1185">Reference proteome</keyword>
<dbReference type="CDD" id="cd00448">
    <property type="entry name" value="YjgF_YER057c_UK114_family"/>
    <property type="match status" value="1"/>
</dbReference>
<dbReference type="PANTHER" id="PTHR34589:SF1">
    <property type="entry name" value="SPINDLIN INTERACTOR AND REPRESSOR OF CHROMATIN-BINDING PROTEIN"/>
    <property type="match status" value="1"/>
</dbReference>
<dbReference type="Proteomes" id="UP001623349">
    <property type="component" value="Unassembled WGS sequence"/>
</dbReference>
<feature type="domain" description="SPIN-DOC-like zinc-finger" evidence="2">
    <location>
        <begin position="89"/>
        <end position="151"/>
    </location>
</feature>
<dbReference type="InterPro" id="IPR006175">
    <property type="entry name" value="YjgF/YER057c/UK114"/>
</dbReference>